<feature type="compositionally biased region" description="Basic and acidic residues" evidence="7">
    <location>
        <begin position="527"/>
        <end position="542"/>
    </location>
</feature>
<dbReference type="InterPro" id="IPR011545">
    <property type="entry name" value="DEAD/DEAH_box_helicase_dom"/>
</dbReference>
<comment type="similarity">
    <text evidence="5 6">Belongs to the DEAD box helicase family.</text>
</comment>
<evidence type="ECO:0000256" key="3">
    <source>
        <dbReference type="ARBA" id="ARBA00022806"/>
    </source>
</evidence>
<feature type="region of interest" description="Disordered" evidence="7">
    <location>
        <begin position="525"/>
        <end position="605"/>
    </location>
</feature>
<evidence type="ECO:0000256" key="6">
    <source>
        <dbReference type="RuleBase" id="RU000492"/>
    </source>
</evidence>
<dbReference type="AlphaFoldDB" id="A0A7X1KRD1"/>
<feature type="domain" description="Helicase ATP-binding" evidence="8">
    <location>
        <begin position="30"/>
        <end position="205"/>
    </location>
</feature>
<evidence type="ECO:0000313" key="10">
    <source>
        <dbReference type="EMBL" id="MBC2670661.1"/>
    </source>
</evidence>
<dbReference type="InterPro" id="IPR000629">
    <property type="entry name" value="RNA-helicase_DEAD-box_CS"/>
</dbReference>
<dbReference type="PROSITE" id="PS51194">
    <property type="entry name" value="HELICASE_CTER"/>
    <property type="match status" value="1"/>
</dbReference>
<dbReference type="CDD" id="cd12252">
    <property type="entry name" value="RRM_DbpA"/>
    <property type="match status" value="1"/>
</dbReference>
<dbReference type="InterPro" id="IPR050079">
    <property type="entry name" value="DEAD_box_RNA_helicase"/>
</dbReference>
<dbReference type="GO" id="GO:0003724">
    <property type="term" value="F:RNA helicase activity"/>
    <property type="evidence" value="ECO:0007669"/>
    <property type="project" value="UniProtKB-ARBA"/>
</dbReference>
<dbReference type="InterPro" id="IPR044742">
    <property type="entry name" value="DEAD/DEAH_RhlB"/>
</dbReference>
<evidence type="ECO:0000256" key="2">
    <source>
        <dbReference type="ARBA" id="ARBA00022801"/>
    </source>
</evidence>
<name>A0A7X1KRD1_9SPHN</name>
<sequence>MPFTQLPSPLGDALAARGYAEPTPVQAAVLEPEAAGRDLIVSAQTGSGKTIAFGLAFAGELLADGTLPPAGSPLALVIAPTRELALQVSRELEWLYAPAGGRVANCVGGMDPSRERRMLSHGAHIVVGTPGRLRDHLERGALDLSNLRAIVLDEADEMLDMGFREDLEEILDGTPATRRTMLFSATMPAPIAALARRYQRDALRISTVSAERGHGDITYQAVAVAPADIENAVVNLLRLHEAETAILFCATRESVRRLHASLQERGFTVVALSGEHSQNERNHALQALRDRRARVCVATDVAARGIDLPGLSLVIHVELPRDAETLQHRSGRTGRAGSKGTAVLIVPYPRRRRVEMVLKGAKIPAEWIPAPSAADVRKADSERLLAALLAPVEVAEEDQALAQRLLAEKSPEEIAAALVQAHRARLPAPEDLLADDAAQAPRGPRPGFEDTQWFRLNVGRSQNADPRWILPLLCRRGHVSRQDIGAIRIAARETLFEVPRTLAARFADAVRRTAEGDDGVEIVALDGKPREMARENRRDAAPDSRGPGGPARGPRSYRAVERGPGGPGRDGPRPMGPGHDARGGDGKPRPPFGKRGPGRKPPRPG</sequence>
<evidence type="ECO:0000256" key="7">
    <source>
        <dbReference type="SAM" id="MobiDB-lite"/>
    </source>
</evidence>
<dbReference type="PANTHER" id="PTHR47959">
    <property type="entry name" value="ATP-DEPENDENT RNA HELICASE RHLE-RELATED"/>
    <property type="match status" value="1"/>
</dbReference>
<dbReference type="GO" id="GO:0003676">
    <property type="term" value="F:nucleic acid binding"/>
    <property type="evidence" value="ECO:0007669"/>
    <property type="project" value="InterPro"/>
</dbReference>
<dbReference type="SMART" id="SM00487">
    <property type="entry name" value="DEXDc"/>
    <property type="match status" value="1"/>
</dbReference>
<keyword evidence="1 6" id="KW-0547">Nucleotide-binding</keyword>
<dbReference type="InterPro" id="IPR014001">
    <property type="entry name" value="Helicase_ATP-bd"/>
</dbReference>
<dbReference type="Pfam" id="PF03880">
    <property type="entry name" value="DbpA"/>
    <property type="match status" value="1"/>
</dbReference>
<dbReference type="InterPro" id="IPR027417">
    <property type="entry name" value="P-loop_NTPase"/>
</dbReference>
<keyword evidence="2 6" id="KW-0378">Hydrolase</keyword>
<keyword evidence="3 6" id="KW-0347">Helicase</keyword>
<feature type="domain" description="Helicase C-terminal" evidence="9">
    <location>
        <begin position="228"/>
        <end position="400"/>
    </location>
</feature>
<dbReference type="Pfam" id="PF00270">
    <property type="entry name" value="DEAD"/>
    <property type="match status" value="1"/>
</dbReference>
<keyword evidence="4 6" id="KW-0067">ATP-binding</keyword>
<dbReference type="Pfam" id="PF00271">
    <property type="entry name" value="Helicase_C"/>
    <property type="match status" value="1"/>
</dbReference>
<dbReference type="SMART" id="SM00490">
    <property type="entry name" value="HELICc"/>
    <property type="match status" value="1"/>
</dbReference>
<feature type="non-terminal residue" evidence="10">
    <location>
        <position position="605"/>
    </location>
</feature>
<dbReference type="PROSITE" id="PS00039">
    <property type="entry name" value="DEAD_ATP_HELICASE"/>
    <property type="match status" value="1"/>
</dbReference>
<dbReference type="GO" id="GO:0016787">
    <property type="term" value="F:hydrolase activity"/>
    <property type="evidence" value="ECO:0007669"/>
    <property type="project" value="UniProtKB-KW"/>
</dbReference>
<dbReference type="CDD" id="cd18787">
    <property type="entry name" value="SF2_C_DEAD"/>
    <property type="match status" value="1"/>
</dbReference>
<comment type="caution">
    <text evidence="10">The sequence shown here is derived from an EMBL/GenBank/DDBJ whole genome shotgun (WGS) entry which is preliminary data.</text>
</comment>
<evidence type="ECO:0000256" key="5">
    <source>
        <dbReference type="ARBA" id="ARBA00038437"/>
    </source>
</evidence>
<reference evidence="10 11" key="1">
    <citation type="submission" date="2020-08" db="EMBL/GenBank/DDBJ databases">
        <title>The genome sequence of type strain Novosphingobium piscinae KCTC 42194.</title>
        <authorList>
            <person name="Liu Y."/>
        </authorList>
    </citation>
    <scope>NUCLEOTIDE SEQUENCE [LARGE SCALE GENOMIC DNA]</scope>
    <source>
        <strain evidence="10 11">KCTC 42194</strain>
    </source>
</reference>
<dbReference type="CDD" id="cd00268">
    <property type="entry name" value="DEADc"/>
    <property type="match status" value="1"/>
</dbReference>
<dbReference type="EMBL" id="JACLAX010000024">
    <property type="protein sequence ID" value="MBC2670661.1"/>
    <property type="molecule type" value="Genomic_DNA"/>
</dbReference>
<dbReference type="PANTHER" id="PTHR47959:SF1">
    <property type="entry name" value="ATP-DEPENDENT RNA HELICASE DBPA"/>
    <property type="match status" value="1"/>
</dbReference>
<dbReference type="RefSeq" id="WP_185680520.1">
    <property type="nucleotide sequence ID" value="NZ_JACLAX010000024.1"/>
</dbReference>
<organism evidence="10 11">
    <name type="scientific">Novosphingobium piscinae</name>
    <dbReference type="NCBI Taxonomy" id="1507448"/>
    <lineage>
        <taxon>Bacteria</taxon>
        <taxon>Pseudomonadati</taxon>
        <taxon>Pseudomonadota</taxon>
        <taxon>Alphaproteobacteria</taxon>
        <taxon>Sphingomonadales</taxon>
        <taxon>Sphingomonadaceae</taxon>
        <taxon>Novosphingobium</taxon>
    </lineage>
</organism>
<dbReference type="SUPFAM" id="SSF52540">
    <property type="entry name" value="P-loop containing nucleoside triphosphate hydrolases"/>
    <property type="match status" value="1"/>
</dbReference>
<evidence type="ECO:0000256" key="1">
    <source>
        <dbReference type="ARBA" id="ARBA00022741"/>
    </source>
</evidence>
<feature type="compositionally biased region" description="Basic residues" evidence="7">
    <location>
        <begin position="596"/>
        <end position="605"/>
    </location>
</feature>
<gene>
    <name evidence="10" type="ORF">H7F53_16030</name>
</gene>
<proteinExistence type="inferred from homology"/>
<protein>
    <submittedName>
        <fullName evidence="10">DEAD/DEAH box helicase</fullName>
    </submittedName>
</protein>
<accession>A0A7X1KRD1</accession>
<dbReference type="Gene3D" id="3.30.70.330">
    <property type="match status" value="1"/>
</dbReference>
<evidence type="ECO:0000259" key="9">
    <source>
        <dbReference type="PROSITE" id="PS51194"/>
    </source>
</evidence>
<dbReference type="InterPro" id="IPR001650">
    <property type="entry name" value="Helicase_C-like"/>
</dbReference>
<evidence type="ECO:0000313" key="11">
    <source>
        <dbReference type="Proteomes" id="UP000551327"/>
    </source>
</evidence>
<keyword evidence="11" id="KW-1185">Reference proteome</keyword>
<dbReference type="PROSITE" id="PS51192">
    <property type="entry name" value="HELICASE_ATP_BIND_1"/>
    <property type="match status" value="1"/>
</dbReference>
<feature type="compositionally biased region" description="Basic and acidic residues" evidence="7">
    <location>
        <begin position="579"/>
        <end position="588"/>
    </location>
</feature>
<dbReference type="Proteomes" id="UP000551327">
    <property type="component" value="Unassembled WGS sequence"/>
</dbReference>
<dbReference type="GO" id="GO:0005829">
    <property type="term" value="C:cytosol"/>
    <property type="evidence" value="ECO:0007669"/>
    <property type="project" value="TreeGrafter"/>
</dbReference>
<dbReference type="GO" id="GO:0005524">
    <property type="term" value="F:ATP binding"/>
    <property type="evidence" value="ECO:0007669"/>
    <property type="project" value="UniProtKB-KW"/>
</dbReference>
<evidence type="ECO:0000259" key="8">
    <source>
        <dbReference type="PROSITE" id="PS51192"/>
    </source>
</evidence>
<dbReference type="InterPro" id="IPR005580">
    <property type="entry name" value="DbpA/CsdA_RNA-bd_dom"/>
</dbReference>
<evidence type="ECO:0000256" key="4">
    <source>
        <dbReference type="ARBA" id="ARBA00022840"/>
    </source>
</evidence>
<dbReference type="InterPro" id="IPR012677">
    <property type="entry name" value="Nucleotide-bd_a/b_plait_sf"/>
</dbReference>
<dbReference type="Gene3D" id="3.40.50.300">
    <property type="entry name" value="P-loop containing nucleotide triphosphate hydrolases"/>
    <property type="match status" value="2"/>
</dbReference>